<evidence type="ECO:0000313" key="1">
    <source>
        <dbReference type="EMBL" id="WDA59137.1"/>
    </source>
</evidence>
<evidence type="ECO:0008006" key="3">
    <source>
        <dbReference type="Google" id="ProtNLM"/>
    </source>
</evidence>
<dbReference type="EMBL" id="CP115165">
    <property type="protein sequence ID" value="WDA59137.1"/>
    <property type="molecule type" value="Genomic_DNA"/>
</dbReference>
<organism evidence="1 2">
    <name type="scientific">Deinococcus aquaticus</name>
    <dbReference type="NCBI Taxonomy" id="328692"/>
    <lineage>
        <taxon>Bacteria</taxon>
        <taxon>Thermotogati</taxon>
        <taxon>Deinococcota</taxon>
        <taxon>Deinococci</taxon>
        <taxon>Deinococcales</taxon>
        <taxon>Deinococcaceae</taxon>
        <taxon>Deinococcus</taxon>
    </lineage>
</organism>
<reference evidence="1 2" key="1">
    <citation type="submission" date="2022-12" db="EMBL/GenBank/DDBJ databases">
        <title>Genome Sequence of Deinococcus aquaticus Type Strain PB314.</title>
        <authorList>
            <person name="Albert C."/>
            <person name="Hill J."/>
            <person name="Boren L."/>
            <person name="Scholz-Ng S."/>
            <person name="Fatema N."/>
            <person name="Grosso R."/>
            <person name="Soboslay E."/>
            <person name="Tuohy J."/>
        </authorList>
    </citation>
    <scope>NUCLEOTIDE SEQUENCE [LARGE SCALE GENOMIC DNA]</scope>
    <source>
        <strain evidence="1 2">PB-314</strain>
    </source>
</reference>
<gene>
    <name evidence="1" type="ORF">M8445_02680</name>
</gene>
<name>A0ABY7V5H6_9DEIO</name>
<accession>A0ABY7V5H6</accession>
<proteinExistence type="predicted"/>
<dbReference type="RefSeq" id="WP_273989460.1">
    <property type="nucleotide sequence ID" value="NZ_BAABQT010000006.1"/>
</dbReference>
<sequence length="64" mass="7140">MKTSSKGKLGLVLAAAPVVLELLVKARQKQRGRYATARKRDRIIDTLLSRAQKAVGKSGKRRFF</sequence>
<keyword evidence="2" id="KW-1185">Reference proteome</keyword>
<dbReference type="Proteomes" id="UP001217044">
    <property type="component" value="Chromosome"/>
</dbReference>
<evidence type="ECO:0000313" key="2">
    <source>
        <dbReference type="Proteomes" id="UP001217044"/>
    </source>
</evidence>
<protein>
    <recommendedName>
        <fullName evidence="3">Transposase</fullName>
    </recommendedName>
</protein>